<keyword evidence="8" id="KW-1185">Reference proteome</keyword>
<keyword evidence="2" id="KW-1003">Cell membrane</keyword>
<dbReference type="InterPro" id="IPR022791">
    <property type="entry name" value="L-PG_synthase/AglD"/>
</dbReference>
<keyword evidence="3 6" id="KW-0812">Transmembrane</keyword>
<protein>
    <recommendedName>
        <fullName evidence="9">Flippase-like domain-containing protein</fullName>
    </recommendedName>
</protein>
<evidence type="ECO:0000313" key="8">
    <source>
        <dbReference type="Proteomes" id="UP000030661"/>
    </source>
</evidence>
<dbReference type="STRING" id="1499967.U27_00344"/>
<dbReference type="HOGENOM" id="CLU_048072_3_2_0"/>
<evidence type="ECO:0000256" key="1">
    <source>
        <dbReference type="ARBA" id="ARBA00004651"/>
    </source>
</evidence>
<sequence>MILSRKNFLRVFIAIIFSIGILYFLLKNIDASIFFSKIPYIDPYRLGNIVGIYLLHTLSRALRFSIITRTNIKNVYMISAIHAFLNKILPLRSGELTWPILMKKYTNTNFGKSMTLLLLLRYLDLLCVIFLFIVASFIVKPAFVNRPLFIFLVSVLIIQIASIIHGQFLIKSFSWGVKKIKLPFLTDRFEKIMNIFSQFQQYIYPSQRYWQNMGVLILLTLMSWLTIYAIYYHYIRMFQIEFEFFQVIIGASFVSLGNNLPINSFGTFGTFELTWTAGFLLLGMSKDIAIPLGLFINVSNTLLSCLIAFIGYIILTLSSRSRTS</sequence>
<dbReference type="AlphaFoldDB" id="A0A081C792"/>
<evidence type="ECO:0008006" key="9">
    <source>
        <dbReference type="Google" id="ProtNLM"/>
    </source>
</evidence>
<evidence type="ECO:0000313" key="7">
    <source>
        <dbReference type="EMBL" id="GAK60447.1"/>
    </source>
</evidence>
<feature type="transmembrane region" description="Helical" evidence="6">
    <location>
        <begin position="288"/>
        <end position="315"/>
    </location>
</feature>
<keyword evidence="4 6" id="KW-1133">Transmembrane helix</keyword>
<proteinExistence type="predicted"/>
<keyword evidence="5 6" id="KW-0472">Membrane</keyword>
<comment type="subcellular location">
    <subcellularLocation>
        <location evidence="1">Cell membrane</location>
        <topology evidence="1">Multi-pass membrane protein</topology>
    </subcellularLocation>
</comment>
<evidence type="ECO:0000256" key="4">
    <source>
        <dbReference type="ARBA" id="ARBA00022989"/>
    </source>
</evidence>
<gene>
    <name evidence="7" type="ORF">U27_00344</name>
</gene>
<feature type="transmembrane region" description="Helical" evidence="6">
    <location>
        <begin position="113"/>
        <end position="139"/>
    </location>
</feature>
<evidence type="ECO:0000256" key="3">
    <source>
        <dbReference type="ARBA" id="ARBA00022692"/>
    </source>
</evidence>
<feature type="transmembrane region" description="Helical" evidence="6">
    <location>
        <begin position="209"/>
        <end position="232"/>
    </location>
</feature>
<evidence type="ECO:0000256" key="5">
    <source>
        <dbReference type="ARBA" id="ARBA00023136"/>
    </source>
</evidence>
<name>A0A081C792_VECG1</name>
<reference evidence="7 8" key="1">
    <citation type="journal article" date="2015" name="PeerJ">
        <title>First genomic representation of candidate bacterial phylum KSB3 points to enhanced environmental sensing as a trigger of wastewater bulking.</title>
        <authorList>
            <person name="Sekiguchi Y."/>
            <person name="Ohashi A."/>
            <person name="Parks D.H."/>
            <person name="Yamauchi T."/>
            <person name="Tyson G.W."/>
            <person name="Hugenholtz P."/>
        </authorList>
    </citation>
    <scope>NUCLEOTIDE SEQUENCE [LARGE SCALE GENOMIC DNA]</scope>
</reference>
<organism evidence="7 8">
    <name type="scientific">Vecturithrix granuli</name>
    <dbReference type="NCBI Taxonomy" id="1499967"/>
    <lineage>
        <taxon>Bacteria</taxon>
        <taxon>Candidatus Moduliflexota</taxon>
        <taxon>Candidatus Vecturitrichia</taxon>
        <taxon>Candidatus Vecturitrichales</taxon>
        <taxon>Candidatus Vecturitrichaceae</taxon>
        <taxon>Candidatus Vecturithrix</taxon>
    </lineage>
</organism>
<dbReference type="GO" id="GO:0005886">
    <property type="term" value="C:plasma membrane"/>
    <property type="evidence" value="ECO:0007669"/>
    <property type="project" value="UniProtKB-SubCell"/>
</dbReference>
<dbReference type="EMBL" id="DF820473">
    <property type="protein sequence ID" value="GAK60447.1"/>
    <property type="molecule type" value="Genomic_DNA"/>
</dbReference>
<accession>A0A081C792</accession>
<feature type="transmembrane region" description="Helical" evidence="6">
    <location>
        <begin position="148"/>
        <end position="170"/>
    </location>
</feature>
<dbReference type="PANTHER" id="PTHR39087:SF2">
    <property type="entry name" value="UPF0104 MEMBRANE PROTEIN MJ1595"/>
    <property type="match status" value="1"/>
</dbReference>
<dbReference type="Pfam" id="PF03706">
    <property type="entry name" value="LPG_synthase_TM"/>
    <property type="match status" value="1"/>
</dbReference>
<feature type="transmembrane region" description="Helical" evidence="6">
    <location>
        <begin position="7"/>
        <end position="26"/>
    </location>
</feature>
<feature type="transmembrane region" description="Helical" evidence="6">
    <location>
        <begin position="46"/>
        <end position="62"/>
    </location>
</feature>
<dbReference type="eggNOG" id="COG0392">
    <property type="taxonomic scope" value="Bacteria"/>
</dbReference>
<dbReference type="Proteomes" id="UP000030661">
    <property type="component" value="Unassembled WGS sequence"/>
</dbReference>
<dbReference type="PANTHER" id="PTHR39087">
    <property type="entry name" value="UPF0104 MEMBRANE PROTEIN MJ1595"/>
    <property type="match status" value="1"/>
</dbReference>
<evidence type="ECO:0000256" key="6">
    <source>
        <dbReference type="SAM" id="Phobius"/>
    </source>
</evidence>
<evidence type="ECO:0000256" key="2">
    <source>
        <dbReference type="ARBA" id="ARBA00022475"/>
    </source>
</evidence>